<evidence type="ECO:0000313" key="2">
    <source>
        <dbReference type="EMBL" id="KAJ8904785.1"/>
    </source>
</evidence>
<accession>A0AAV8UQG1</accession>
<name>A0AAV8UQG1_9RHOD</name>
<evidence type="ECO:0000256" key="1">
    <source>
        <dbReference type="SAM" id="MobiDB-lite"/>
    </source>
</evidence>
<dbReference type="AlphaFoldDB" id="A0AAV8UQG1"/>
<protein>
    <submittedName>
        <fullName evidence="2">Uncharacterized protein</fullName>
    </submittedName>
</protein>
<dbReference type="Proteomes" id="UP001157974">
    <property type="component" value="Unassembled WGS sequence"/>
</dbReference>
<evidence type="ECO:0000313" key="3">
    <source>
        <dbReference type="Proteomes" id="UP001157974"/>
    </source>
</evidence>
<feature type="region of interest" description="Disordered" evidence="1">
    <location>
        <begin position="50"/>
        <end position="91"/>
    </location>
</feature>
<comment type="caution">
    <text evidence="2">The sequence shown here is derived from an EMBL/GenBank/DDBJ whole genome shotgun (WGS) entry which is preliminary data.</text>
</comment>
<gene>
    <name evidence="2" type="ORF">NDN08_001300</name>
</gene>
<feature type="compositionally biased region" description="Polar residues" evidence="1">
    <location>
        <begin position="50"/>
        <end position="71"/>
    </location>
</feature>
<sequence length="218" mass="24277">MAGVEDGENSRARRTESLVCTDCSGVRACLRMEVDMENCGRKLMEMESLASSRPRSDSYLSGNYSNSQRTEPWTDACSPKGRSPRGTNIQVQSELRRLRRENERLVAKLAALEAESRELIEKAGASEGAAIDASMEVLSLKSETSRLGLELIDYEHKVSELLAMNSLYKTQLQAQLQQPVSIACCAEHEPNRKLHLIRINHAVVSITSIAFLVFAYLK</sequence>
<reference evidence="2 3" key="1">
    <citation type="journal article" date="2023" name="Nat. Commun.">
        <title>Origin of minicircular mitochondrial genomes in red algae.</title>
        <authorList>
            <person name="Lee Y."/>
            <person name="Cho C.H."/>
            <person name="Lee Y.M."/>
            <person name="Park S.I."/>
            <person name="Yang J.H."/>
            <person name="West J.A."/>
            <person name="Bhattacharya D."/>
            <person name="Yoon H.S."/>
        </authorList>
    </citation>
    <scope>NUCLEOTIDE SEQUENCE [LARGE SCALE GENOMIC DNA]</scope>
    <source>
        <strain evidence="2 3">CCMP1338</strain>
        <tissue evidence="2">Whole cell</tissue>
    </source>
</reference>
<keyword evidence="3" id="KW-1185">Reference proteome</keyword>
<dbReference type="EMBL" id="JAMWBK010000005">
    <property type="protein sequence ID" value="KAJ8904785.1"/>
    <property type="molecule type" value="Genomic_DNA"/>
</dbReference>
<proteinExistence type="predicted"/>
<organism evidence="2 3">
    <name type="scientific">Rhodosorus marinus</name>
    <dbReference type="NCBI Taxonomy" id="101924"/>
    <lineage>
        <taxon>Eukaryota</taxon>
        <taxon>Rhodophyta</taxon>
        <taxon>Stylonematophyceae</taxon>
        <taxon>Stylonematales</taxon>
        <taxon>Stylonemataceae</taxon>
        <taxon>Rhodosorus</taxon>
    </lineage>
</organism>